<dbReference type="SUPFAM" id="SSF52151">
    <property type="entry name" value="FabD/lysophospholipase-like"/>
    <property type="match status" value="1"/>
</dbReference>
<evidence type="ECO:0000259" key="1">
    <source>
        <dbReference type="SMART" id="SM00827"/>
    </source>
</evidence>
<keyword evidence="2" id="KW-0012">Acyltransferase</keyword>
<name>A0ABS6ZH86_9ACTN</name>
<feature type="non-terminal residue" evidence="2">
    <location>
        <position position="1"/>
    </location>
</feature>
<dbReference type="SUPFAM" id="SSF55048">
    <property type="entry name" value="Probable ACP-binding domain of malonyl-CoA ACP transacylase"/>
    <property type="match status" value="1"/>
</dbReference>
<proteinExistence type="predicted"/>
<comment type="caution">
    <text evidence="2">The sequence shown here is derived from an EMBL/GenBank/DDBJ whole genome shotgun (WGS) entry which is preliminary data.</text>
</comment>
<dbReference type="InterPro" id="IPR016036">
    <property type="entry name" value="Malonyl_transacylase_ACP-bd"/>
</dbReference>
<dbReference type="EMBL" id="WTFF01000643">
    <property type="protein sequence ID" value="MBW5487121.1"/>
    <property type="molecule type" value="Genomic_DNA"/>
</dbReference>
<keyword evidence="2" id="KW-0808">Transferase</keyword>
<dbReference type="InterPro" id="IPR014043">
    <property type="entry name" value="Acyl_transferase_dom"/>
</dbReference>
<dbReference type="PANTHER" id="PTHR43074">
    <property type="entry name" value="OMEGA-3 POLYUNSATURATED FATTY ACID SYNTHASE PFAB-RELATED"/>
    <property type="match status" value="1"/>
</dbReference>
<dbReference type="Proteomes" id="UP000812013">
    <property type="component" value="Unassembled WGS sequence"/>
</dbReference>
<sequence>GSGGADGANGGAASGSGSASAAAPVQVAVVAADLDDLAAKLERARTYTPGEGVHVRAEGADPGRVAFLFPGQGSQRPGMLADLFIAFPRLRQLLDTAPAQVTAAMFPPAAFTAQEQSAQRAAVTDTRVAQPALGLTGAAAHQLLTSLGVRPDCTAGHSYGELTALWAAGAFDTGTLLRLSTVRAEAVLEAAGADPGAMAAVTADIAAVRETARRTGCVVANHNAPRQCVLSGPTPAVEEAVRELRAQGLGAERIPVACAFHSEVVAAAADRLAAELAGAAVVGAAVPVWSNTTGRPYGADPAGTRALLARQIAEPVRFVEQIEAMYEAGVRTFVEAGPGRVLTGLVGRILGERPHTAVACDVPGEPGLPRLLTALAELAAAGVPVDPEALFKGRTRVLPERAPRRPGWLVDGHLVRTAEGEPVPGGL</sequence>
<evidence type="ECO:0000313" key="2">
    <source>
        <dbReference type="EMBL" id="MBW5487121.1"/>
    </source>
</evidence>
<dbReference type="GO" id="GO:0016746">
    <property type="term" value="F:acyltransferase activity"/>
    <property type="evidence" value="ECO:0007669"/>
    <property type="project" value="UniProtKB-KW"/>
</dbReference>
<dbReference type="SMART" id="SM00827">
    <property type="entry name" value="PKS_AT"/>
    <property type="match status" value="1"/>
</dbReference>
<dbReference type="InterPro" id="IPR016035">
    <property type="entry name" value="Acyl_Trfase/lysoPLipase"/>
</dbReference>
<dbReference type="PANTHER" id="PTHR43074:SF1">
    <property type="entry name" value="BETA-KETOACYL SYNTHASE FAMILY PROTEIN-RELATED"/>
    <property type="match status" value="1"/>
</dbReference>
<feature type="non-terminal residue" evidence="2">
    <location>
        <position position="427"/>
    </location>
</feature>
<dbReference type="InterPro" id="IPR001227">
    <property type="entry name" value="Ac_transferase_dom_sf"/>
</dbReference>
<keyword evidence="3" id="KW-1185">Reference proteome</keyword>
<dbReference type="InterPro" id="IPR052568">
    <property type="entry name" value="PKS-FAS_Synthase"/>
</dbReference>
<accession>A0ABS6ZH86</accession>
<dbReference type="Pfam" id="PF00698">
    <property type="entry name" value="Acyl_transf_1"/>
    <property type="match status" value="1"/>
</dbReference>
<dbReference type="RefSeq" id="WP_219672363.1">
    <property type="nucleotide sequence ID" value="NZ_WTFF01000643.1"/>
</dbReference>
<evidence type="ECO:0000313" key="3">
    <source>
        <dbReference type="Proteomes" id="UP000812013"/>
    </source>
</evidence>
<protein>
    <submittedName>
        <fullName evidence="2">Acyltransferase domain-containing protein</fullName>
    </submittedName>
</protein>
<feature type="domain" description="Malonyl-CoA:ACP transacylase (MAT)" evidence="1">
    <location>
        <begin position="68"/>
        <end position="365"/>
    </location>
</feature>
<organism evidence="2 3">
    <name type="scientific">Streptomyces bambusae</name>
    <dbReference type="NCBI Taxonomy" id="1550616"/>
    <lineage>
        <taxon>Bacteria</taxon>
        <taxon>Bacillati</taxon>
        <taxon>Actinomycetota</taxon>
        <taxon>Actinomycetes</taxon>
        <taxon>Kitasatosporales</taxon>
        <taxon>Streptomycetaceae</taxon>
        <taxon>Streptomyces</taxon>
    </lineage>
</organism>
<dbReference type="Gene3D" id="3.40.366.10">
    <property type="entry name" value="Malonyl-Coenzyme A Acyl Carrier Protein, domain 2"/>
    <property type="match status" value="1"/>
</dbReference>
<gene>
    <name evidence="2" type="ORF">GPJ59_36235</name>
</gene>
<reference evidence="2 3" key="1">
    <citation type="submission" date="2019-12" db="EMBL/GenBank/DDBJ databases">
        <title>Genome sequence of Streptomyces bambusae.</title>
        <authorList>
            <person name="Bansal K."/>
            <person name="Choksket S."/>
            <person name="Korpole S."/>
            <person name="Patil P.B."/>
        </authorList>
    </citation>
    <scope>NUCLEOTIDE SEQUENCE [LARGE SCALE GENOMIC DNA]</scope>
    <source>
        <strain evidence="2 3">SK60</strain>
    </source>
</reference>